<dbReference type="PROSITE" id="PS51186">
    <property type="entry name" value="GNAT"/>
    <property type="match status" value="1"/>
</dbReference>
<comment type="similarity">
    <text evidence="3 9">Belongs to the acetyltransferase family. EctA subfamily.</text>
</comment>
<dbReference type="InterPro" id="IPR000182">
    <property type="entry name" value="GNAT_dom"/>
</dbReference>
<comment type="caution">
    <text evidence="11">The sequence shown here is derived from an EMBL/GenBank/DDBJ whole genome shotgun (WGS) entry which is preliminary data.</text>
</comment>
<evidence type="ECO:0000256" key="6">
    <source>
        <dbReference type="ARBA" id="ARBA00022679"/>
    </source>
</evidence>
<dbReference type="InterPro" id="IPR016181">
    <property type="entry name" value="Acyl_CoA_acyltransferase"/>
</dbReference>
<organism evidence="11 12">
    <name type="scientific">Streptomyces pyxinae</name>
    <dbReference type="NCBI Taxonomy" id="2970734"/>
    <lineage>
        <taxon>Bacteria</taxon>
        <taxon>Bacillati</taxon>
        <taxon>Actinomycetota</taxon>
        <taxon>Actinomycetes</taxon>
        <taxon>Kitasatosporales</taxon>
        <taxon>Streptomycetaceae</taxon>
        <taxon>Streptomyces</taxon>
    </lineage>
</organism>
<reference evidence="11" key="1">
    <citation type="submission" date="2022-08" db="EMBL/GenBank/DDBJ databases">
        <authorList>
            <person name="Somphong A."/>
            <person name="Phongsopitanun W."/>
        </authorList>
    </citation>
    <scope>NUCLEOTIDE SEQUENCE</scope>
    <source>
        <strain evidence="11">LP05-1</strain>
    </source>
</reference>
<proteinExistence type="inferred from homology"/>
<evidence type="ECO:0000313" key="12">
    <source>
        <dbReference type="Proteomes" id="UP001431313"/>
    </source>
</evidence>
<evidence type="ECO:0000256" key="2">
    <source>
        <dbReference type="ARBA" id="ARBA00004978"/>
    </source>
</evidence>
<dbReference type="GO" id="GO:0033816">
    <property type="term" value="F:diaminobutyrate acetyltransferase activity"/>
    <property type="evidence" value="ECO:0007669"/>
    <property type="project" value="UniProtKB-EC"/>
</dbReference>
<dbReference type="Proteomes" id="UP001431313">
    <property type="component" value="Unassembled WGS sequence"/>
</dbReference>
<dbReference type="InterPro" id="IPR012772">
    <property type="entry name" value="Ectoine_EctA"/>
</dbReference>
<evidence type="ECO:0000256" key="8">
    <source>
        <dbReference type="ARBA" id="ARBA00048924"/>
    </source>
</evidence>
<keyword evidence="7 9" id="KW-0012">Acyltransferase</keyword>
<dbReference type="CDD" id="cd04301">
    <property type="entry name" value="NAT_SF"/>
    <property type="match status" value="1"/>
</dbReference>
<dbReference type="Pfam" id="PF00583">
    <property type="entry name" value="Acetyltransf_1"/>
    <property type="match status" value="1"/>
</dbReference>
<evidence type="ECO:0000256" key="9">
    <source>
        <dbReference type="RuleBase" id="RU365045"/>
    </source>
</evidence>
<evidence type="ECO:0000256" key="4">
    <source>
        <dbReference type="ARBA" id="ARBA00012355"/>
    </source>
</evidence>
<keyword evidence="6 9" id="KW-0808">Transferase</keyword>
<comment type="function">
    <text evidence="1 9">Catalyzes the acetylation of L-2,4-diaminobutyrate (DABA) to gamma-N-acetyl-alpha,gamma-diaminobutyric acid (ADABA) with acetyl coenzyme A.</text>
</comment>
<comment type="pathway">
    <text evidence="2 9">Amine and polyamine biosynthesis; ectoine biosynthesis; L-ectoine from L-aspartate 4-semialdehyde: step 2/3.</text>
</comment>
<protein>
    <recommendedName>
        <fullName evidence="5 9">L-2,4-diaminobutyric acid acetyltransferase</fullName>
        <shortName evidence="9">DABA acetyltransferase</shortName>
        <ecNumber evidence="4 9">2.3.1.178</ecNumber>
    </recommendedName>
</protein>
<evidence type="ECO:0000256" key="7">
    <source>
        <dbReference type="ARBA" id="ARBA00023315"/>
    </source>
</evidence>
<evidence type="ECO:0000256" key="5">
    <source>
        <dbReference type="ARBA" id="ARBA00017935"/>
    </source>
</evidence>
<dbReference type="SUPFAM" id="SSF55729">
    <property type="entry name" value="Acyl-CoA N-acyltransferases (Nat)"/>
    <property type="match status" value="1"/>
</dbReference>
<keyword evidence="12" id="KW-1185">Reference proteome</keyword>
<evidence type="ECO:0000256" key="1">
    <source>
        <dbReference type="ARBA" id="ARBA00003741"/>
    </source>
</evidence>
<evidence type="ECO:0000256" key="3">
    <source>
        <dbReference type="ARBA" id="ARBA00010712"/>
    </source>
</evidence>
<dbReference type="EMBL" id="JANUGQ010000013">
    <property type="protein sequence ID" value="MCS0637290.1"/>
    <property type="molecule type" value="Genomic_DNA"/>
</dbReference>
<gene>
    <name evidence="9 11" type="primary">ectA</name>
    <name evidence="11" type="ORF">NX801_16785</name>
</gene>
<dbReference type="NCBIfam" id="TIGR02406">
    <property type="entry name" value="ectoine_EctA"/>
    <property type="match status" value="1"/>
</dbReference>
<dbReference type="EC" id="2.3.1.178" evidence="4 9"/>
<evidence type="ECO:0000259" key="10">
    <source>
        <dbReference type="PROSITE" id="PS51186"/>
    </source>
</evidence>
<dbReference type="RefSeq" id="WP_258788544.1">
    <property type="nucleotide sequence ID" value="NZ_JANUGQ010000013.1"/>
</dbReference>
<dbReference type="Gene3D" id="3.40.630.30">
    <property type="match status" value="1"/>
</dbReference>
<accession>A0ABT2CJ18</accession>
<comment type="catalytic activity">
    <reaction evidence="8 9">
        <text>L-2,4-diaminobutanoate + acetyl-CoA = (2S)-4-acetamido-2-aminobutanoate + CoA + H(+)</text>
        <dbReference type="Rhea" id="RHEA:16901"/>
        <dbReference type="ChEBI" id="CHEBI:15378"/>
        <dbReference type="ChEBI" id="CHEBI:57287"/>
        <dbReference type="ChEBI" id="CHEBI:57288"/>
        <dbReference type="ChEBI" id="CHEBI:58761"/>
        <dbReference type="ChEBI" id="CHEBI:58929"/>
        <dbReference type="EC" id="2.3.1.178"/>
    </reaction>
</comment>
<evidence type="ECO:0000313" key="11">
    <source>
        <dbReference type="EMBL" id="MCS0637290.1"/>
    </source>
</evidence>
<feature type="domain" description="N-acetyltransferase" evidence="10">
    <location>
        <begin position="23"/>
        <end position="182"/>
    </location>
</feature>
<sequence>MTAAQADLARARTEFDRAVPPAIGIDAPRVEDGAAIWRIARDSEVLDLNSSYSYLLWCRDFAGTSLVARGPEGEPIAFVTGYVRPERPETLVVWQIAVDREHRGKGLAGVLLDALTSRLAGQGVRTLETTVTPDNTASDRLFAAFAERRGAALEREVLFDGGLFPEGTHEPEVLYRIAPVAA</sequence>
<name>A0ABT2CJ18_9ACTN</name>